<feature type="region of interest" description="Disordered" evidence="1">
    <location>
        <begin position="81"/>
        <end position="121"/>
    </location>
</feature>
<gene>
    <name evidence="2" type="ORF">AB8Z38_28955</name>
</gene>
<dbReference type="AlphaFoldDB" id="A0AB39XIS1"/>
<organism evidence="2">
    <name type="scientific">Bradyrhizobium sp. LLZ17</name>
    <dbReference type="NCBI Taxonomy" id="3239388"/>
    <lineage>
        <taxon>Bacteria</taxon>
        <taxon>Pseudomonadati</taxon>
        <taxon>Pseudomonadota</taxon>
        <taxon>Alphaproteobacteria</taxon>
        <taxon>Hyphomicrobiales</taxon>
        <taxon>Nitrobacteraceae</taxon>
        <taxon>Bradyrhizobium</taxon>
    </lineage>
</organism>
<dbReference type="EMBL" id="CP165734">
    <property type="protein sequence ID" value="XDV56637.1"/>
    <property type="molecule type" value="Genomic_DNA"/>
</dbReference>
<proteinExistence type="predicted"/>
<evidence type="ECO:0000256" key="1">
    <source>
        <dbReference type="SAM" id="MobiDB-lite"/>
    </source>
</evidence>
<evidence type="ECO:0000313" key="2">
    <source>
        <dbReference type="EMBL" id="XDV56637.1"/>
    </source>
</evidence>
<name>A0AB39XIS1_9BRAD</name>
<accession>A0AB39XIS1</accession>
<feature type="compositionally biased region" description="Basic and acidic residues" evidence="1">
    <location>
        <begin position="86"/>
        <end position="102"/>
    </location>
</feature>
<feature type="compositionally biased region" description="Basic residues" evidence="1">
    <location>
        <begin position="103"/>
        <end position="113"/>
    </location>
</feature>
<reference evidence="2" key="1">
    <citation type="submission" date="2024-08" db="EMBL/GenBank/DDBJ databases">
        <authorList>
            <person name="Chaddad Z."/>
            <person name="Lamrabet M."/>
            <person name="Bouhnik O."/>
            <person name="Alami S."/>
            <person name="Wipf D."/>
            <person name="Courty P.E."/>
            <person name="Missbah El Idrissi M."/>
        </authorList>
    </citation>
    <scope>NUCLEOTIDE SEQUENCE</scope>
    <source>
        <strain evidence="2">LLZ17</strain>
    </source>
</reference>
<sequence>MVEIPDNRIQKLRAKGRLTERLYKEANYDALWDETIEKIAKEFAKKLAEYHKIEFGEDEHGLWFDASLEIIVPVTPESNEQIAAEAKSERAKQAEHEWPEIVKKHKEKLKSAKRSSAAPEE</sequence>
<protein>
    <submittedName>
        <fullName evidence="2">Uncharacterized protein</fullName>
    </submittedName>
</protein>
<dbReference type="RefSeq" id="WP_369721078.1">
    <property type="nucleotide sequence ID" value="NZ_CP165734.1"/>
</dbReference>